<organism evidence="2 3">
    <name type="scientific">Anaerostipes hadrus</name>
    <dbReference type="NCBI Taxonomy" id="649756"/>
    <lineage>
        <taxon>Bacteria</taxon>
        <taxon>Bacillati</taxon>
        <taxon>Bacillota</taxon>
        <taxon>Clostridia</taxon>
        <taxon>Lachnospirales</taxon>
        <taxon>Lachnospiraceae</taxon>
        <taxon>Anaerostipes</taxon>
    </lineage>
</organism>
<dbReference type="InterPro" id="IPR013078">
    <property type="entry name" value="His_Pase_superF_clade-1"/>
</dbReference>
<name>A0ABX2I5X7_ANAHA</name>
<reference evidence="2 3" key="1">
    <citation type="journal article" date="2020" name="Cell Host Microbe">
        <title>Functional and Genomic Variation between Human-Derived Isolates of Lachnospiraceae Reveals Inter- and Intra-Species Diversity.</title>
        <authorList>
            <person name="Sorbara M.T."/>
            <person name="Littmann E.R."/>
            <person name="Fontana E."/>
            <person name="Moody T.U."/>
            <person name="Kohout C.E."/>
            <person name="Gjonbalaj M."/>
            <person name="Eaton V."/>
            <person name="Seok R."/>
            <person name="Leiner I.M."/>
            <person name="Pamer E.G."/>
        </authorList>
    </citation>
    <scope>NUCLEOTIDE SEQUENCE [LARGE SCALE GENOMIC DNA]</scope>
    <source>
        <strain evidence="2 3">MSK.14.57</strain>
    </source>
</reference>
<accession>A0ABX2I5X7</accession>
<dbReference type="Pfam" id="PF00300">
    <property type="entry name" value="His_Phos_1"/>
    <property type="match status" value="1"/>
</dbReference>
<dbReference type="SMART" id="SM00855">
    <property type="entry name" value="PGAM"/>
    <property type="match status" value="1"/>
</dbReference>
<comment type="caution">
    <text evidence="2">The sequence shown here is derived from an EMBL/GenBank/DDBJ whole genome shotgun (WGS) entry which is preliminary data.</text>
</comment>
<dbReference type="Proteomes" id="UP001644750">
    <property type="component" value="Unassembled WGS sequence"/>
</dbReference>
<dbReference type="SUPFAM" id="SSF53254">
    <property type="entry name" value="Phosphoglycerate mutase-like"/>
    <property type="match status" value="1"/>
</dbReference>
<dbReference type="Gene3D" id="3.40.50.1240">
    <property type="entry name" value="Phosphoglycerate mutase-like"/>
    <property type="match status" value="1"/>
</dbReference>
<evidence type="ECO:0000256" key="1">
    <source>
        <dbReference type="ARBA" id="ARBA00022801"/>
    </source>
</evidence>
<gene>
    <name evidence="2" type="ORF">G5A72_15705</name>
</gene>
<dbReference type="PROSITE" id="PS00175">
    <property type="entry name" value="PG_MUTASE"/>
    <property type="match status" value="1"/>
</dbReference>
<protein>
    <submittedName>
        <fullName evidence="2">Histidine phosphatase family protein</fullName>
    </submittedName>
</protein>
<keyword evidence="3" id="KW-1185">Reference proteome</keyword>
<dbReference type="EMBL" id="JAAITB010000049">
    <property type="protein sequence ID" value="NSJ80993.1"/>
    <property type="molecule type" value="Genomic_DNA"/>
</dbReference>
<sequence length="211" mass="24712">MEVLGLKLYLIRHGETDWNKEFKIQGSSDIELNEYGRELAFITREGLRHIPFDIAYTSPLKRAKETAEIILGGRNIPLYEDKRVQEACFGSFEGATLKELRERQDPFLKFFDAPEEFKKIEGCETHEEVIARSSDFFNDMILPNEKKYQHIAVFSHGAWIHSLLTYIYQREIKEYWHAPRQENCGVTTIEIEDGVCHVLKESEIFYNKDGE</sequence>
<dbReference type="CDD" id="cd07067">
    <property type="entry name" value="HP_PGM_like"/>
    <property type="match status" value="1"/>
</dbReference>
<dbReference type="InterPro" id="IPR001345">
    <property type="entry name" value="PG/BPGM_mutase_AS"/>
</dbReference>
<dbReference type="PANTHER" id="PTHR46517">
    <property type="entry name" value="FRUCTOSE-2,6-BISPHOSPHATASE TIGAR"/>
    <property type="match status" value="1"/>
</dbReference>
<evidence type="ECO:0000313" key="3">
    <source>
        <dbReference type="Proteomes" id="UP001644750"/>
    </source>
</evidence>
<dbReference type="PANTHER" id="PTHR46517:SF1">
    <property type="entry name" value="FRUCTOSE-2,6-BISPHOSPHATASE TIGAR"/>
    <property type="match status" value="1"/>
</dbReference>
<dbReference type="InterPro" id="IPR029033">
    <property type="entry name" value="His_PPase_superfam"/>
</dbReference>
<proteinExistence type="predicted"/>
<dbReference type="InterPro" id="IPR051695">
    <property type="entry name" value="Phosphoglycerate_Mutase"/>
</dbReference>
<evidence type="ECO:0000313" key="2">
    <source>
        <dbReference type="EMBL" id="NSJ80993.1"/>
    </source>
</evidence>
<keyword evidence="1" id="KW-0378">Hydrolase</keyword>